<accession>M2RFM7</accession>
<keyword evidence="2" id="KW-0456">Lyase</keyword>
<dbReference type="Gene3D" id="1.10.600.10">
    <property type="entry name" value="Farnesyl Diphosphate Synthase"/>
    <property type="match status" value="1"/>
</dbReference>
<organism evidence="3 4">
    <name type="scientific">Ceriporiopsis subvermispora (strain B)</name>
    <name type="common">White-rot fungus</name>
    <name type="synonym">Gelatoporia subvermispora</name>
    <dbReference type="NCBI Taxonomy" id="914234"/>
    <lineage>
        <taxon>Eukaryota</taxon>
        <taxon>Fungi</taxon>
        <taxon>Dikarya</taxon>
        <taxon>Basidiomycota</taxon>
        <taxon>Agaricomycotina</taxon>
        <taxon>Agaricomycetes</taxon>
        <taxon>Polyporales</taxon>
        <taxon>Gelatoporiaceae</taxon>
        <taxon>Gelatoporia</taxon>
    </lineage>
</organism>
<dbReference type="GO" id="GO:0016838">
    <property type="term" value="F:carbon-oxygen lyase activity, acting on phosphates"/>
    <property type="evidence" value="ECO:0007669"/>
    <property type="project" value="InterPro"/>
</dbReference>
<reference evidence="3 4" key="1">
    <citation type="journal article" date="2012" name="Proc. Natl. Acad. Sci. U.S.A.">
        <title>Comparative genomics of Ceriporiopsis subvermispora and Phanerochaete chrysosporium provide insight into selective ligninolysis.</title>
        <authorList>
            <person name="Fernandez-Fueyo E."/>
            <person name="Ruiz-Duenas F.J."/>
            <person name="Ferreira P."/>
            <person name="Floudas D."/>
            <person name="Hibbett D.S."/>
            <person name="Canessa P."/>
            <person name="Larrondo L.F."/>
            <person name="James T.Y."/>
            <person name="Seelenfreund D."/>
            <person name="Lobos S."/>
            <person name="Polanco R."/>
            <person name="Tello M."/>
            <person name="Honda Y."/>
            <person name="Watanabe T."/>
            <person name="Watanabe T."/>
            <person name="Ryu J.S."/>
            <person name="Kubicek C.P."/>
            <person name="Schmoll M."/>
            <person name="Gaskell J."/>
            <person name="Hammel K.E."/>
            <person name="St John F.J."/>
            <person name="Vanden Wymelenberg A."/>
            <person name="Sabat G."/>
            <person name="Splinter BonDurant S."/>
            <person name="Syed K."/>
            <person name="Yadav J.S."/>
            <person name="Doddapaneni H."/>
            <person name="Subramanian V."/>
            <person name="Lavin J.L."/>
            <person name="Oguiza J.A."/>
            <person name="Perez G."/>
            <person name="Pisabarro A.G."/>
            <person name="Ramirez L."/>
            <person name="Santoyo F."/>
            <person name="Master E."/>
            <person name="Coutinho P.M."/>
            <person name="Henrissat B."/>
            <person name="Lombard V."/>
            <person name="Magnuson J.K."/>
            <person name="Kuees U."/>
            <person name="Hori C."/>
            <person name="Igarashi K."/>
            <person name="Samejima M."/>
            <person name="Held B.W."/>
            <person name="Barry K.W."/>
            <person name="LaButti K.M."/>
            <person name="Lapidus A."/>
            <person name="Lindquist E.A."/>
            <person name="Lucas S.M."/>
            <person name="Riley R."/>
            <person name="Salamov A.A."/>
            <person name="Hoffmeister D."/>
            <person name="Schwenk D."/>
            <person name="Hadar Y."/>
            <person name="Yarden O."/>
            <person name="de Vries R.P."/>
            <person name="Wiebenga A."/>
            <person name="Stenlid J."/>
            <person name="Eastwood D."/>
            <person name="Grigoriev I.V."/>
            <person name="Berka R.M."/>
            <person name="Blanchette R.A."/>
            <person name="Kersten P."/>
            <person name="Martinez A.T."/>
            <person name="Vicuna R."/>
            <person name="Cullen D."/>
        </authorList>
    </citation>
    <scope>NUCLEOTIDE SEQUENCE [LARGE SCALE GENOMIC DNA]</scope>
    <source>
        <strain evidence="3 4">B</strain>
    </source>
</reference>
<dbReference type="Proteomes" id="UP000016930">
    <property type="component" value="Unassembled WGS sequence"/>
</dbReference>
<dbReference type="HOGENOM" id="CLU_177915_0_0_1"/>
<evidence type="ECO:0000256" key="1">
    <source>
        <dbReference type="ARBA" id="ARBA00007946"/>
    </source>
</evidence>
<keyword evidence="4" id="KW-1185">Reference proteome</keyword>
<evidence type="ECO:0000313" key="4">
    <source>
        <dbReference type="Proteomes" id="UP000016930"/>
    </source>
</evidence>
<protein>
    <submittedName>
        <fullName evidence="3">Uncharacterized protein</fullName>
    </submittedName>
</protein>
<dbReference type="InterPro" id="IPR008949">
    <property type="entry name" value="Isoprenoid_synthase_dom_sf"/>
</dbReference>
<evidence type="ECO:0000313" key="3">
    <source>
        <dbReference type="EMBL" id="EMD37621.1"/>
    </source>
</evidence>
<dbReference type="InterPro" id="IPR024652">
    <property type="entry name" value="Trichodiene_synth"/>
</dbReference>
<comment type="similarity">
    <text evidence="1">Belongs to the trichodiene synthase family.</text>
</comment>
<dbReference type="Pfam" id="PF06330">
    <property type="entry name" value="TRI5"/>
    <property type="match status" value="1"/>
</dbReference>
<name>M2RFM7_CERS8</name>
<gene>
    <name evidence="3" type="ORF">CERSUDRAFT_154363</name>
</gene>
<dbReference type="SUPFAM" id="SSF48576">
    <property type="entry name" value="Terpenoid synthases"/>
    <property type="match status" value="1"/>
</dbReference>
<dbReference type="OrthoDB" id="2998174at2759"/>
<evidence type="ECO:0000256" key="2">
    <source>
        <dbReference type="ARBA" id="ARBA00023239"/>
    </source>
</evidence>
<dbReference type="AlphaFoldDB" id="M2RFM7"/>
<dbReference type="EMBL" id="KB445796">
    <property type="protein sequence ID" value="EMD37621.1"/>
    <property type="molecule type" value="Genomic_DNA"/>
</dbReference>
<proteinExistence type="inferred from homology"/>
<sequence>MLYLSYLNDIMSFYKEEVAGDQGTYVLDRACTTGKMHVEALYEVVDDTVDIVKRVRRIPREGPARDAWDTFVTAYIAFHTNTPKYRLQEIMDVYYLIQDDV</sequence>